<dbReference type="InterPro" id="IPR002528">
    <property type="entry name" value="MATE_fam"/>
</dbReference>
<evidence type="ECO:0000313" key="8">
    <source>
        <dbReference type="Proteomes" id="UP001354989"/>
    </source>
</evidence>
<feature type="transmembrane region" description="Helical" evidence="6">
    <location>
        <begin position="311"/>
        <end position="329"/>
    </location>
</feature>
<feature type="transmembrane region" description="Helical" evidence="6">
    <location>
        <begin position="409"/>
        <end position="427"/>
    </location>
</feature>
<feature type="transmembrane region" description="Helical" evidence="6">
    <location>
        <begin position="157"/>
        <end position="178"/>
    </location>
</feature>
<feature type="transmembrane region" description="Helical" evidence="6">
    <location>
        <begin position="40"/>
        <end position="64"/>
    </location>
</feature>
<feature type="transmembrane region" description="Helical" evidence="6">
    <location>
        <begin position="379"/>
        <end position="397"/>
    </location>
</feature>
<accession>A0ABN6LFM9</accession>
<organism evidence="7 8">
    <name type="scientific">Persicobacter psychrovividus</name>
    <dbReference type="NCBI Taxonomy" id="387638"/>
    <lineage>
        <taxon>Bacteria</taxon>
        <taxon>Pseudomonadati</taxon>
        <taxon>Bacteroidota</taxon>
        <taxon>Cytophagia</taxon>
        <taxon>Cytophagales</taxon>
        <taxon>Persicobacteraceae</taxon>
        <taxon>Persicobacter</taxon>
    </lineage>
</organism>
<dbReference type="InterPro" id="IPR044644">
    <property type="entry name" value="DinF-like"/>
</dbReference>
<dbReference type="NCBIfam" id="TIGR00797">
    <property type="entry name" value="matE"/>
    <property type="match status" value="1"/>
</dbReference>
<name>A0ABN6LFM9_9BACT</name>
<feature type="transmembrane region" description="Helical" evidence="6">
    <location>
        <begin position="12"/>
        <end position="34"/>
    </location>
</feature>
<feature type="transmembrane region" description="Helical" evidence="6">
    <location>
        <begin position="238"/>
        <end position="257"/>
    </location>
</feature>
<evidence type="ECO:0000256" key="6">
    <source>
        <dbReference type="SAM" id="Phobius"/>
    </source>
</evidence>
<keyword evidence="7" id="KW-0614">Plasmid</keyword>
<dbReference type="Pfam" id="PF01554">
    <property type="entry name" value="MatE"/>
    <property type="match status" value="2"/>
</dbReference>
<dbReference type="CDD" id="cd13136">
    <property type="entry name" value="MATE_DinF_like"/>
    <property type="match status" value="1"/>
</dbReference>
<evidence type="ECO:0000256" key="5">
    <source>
        <dbReference type="ARBA" id="ARBA00023136"/>
    </source>
</evidence>
<feature type="transmembrane region" description="Helical" evidence="6">
    <location>
        <begin position="85"/>
        <end position="105"/>
    </location>
</feature>
<comment type="subcellular location">
    <subcellularLocation>
        <location evidence="1">Membrane</location>
        <topology evidence="1">Multi-pass membrane protein</topology>
    </subcellularLocation>
</comment>
<keyword evidence="3 6" id="KW-0812">Transmembrane</keyword>
<reference evidence="7 8" key="1">
    <citation type="submission" date="2021-12" db="EMBL/GenBank/DDBJ databases">
        <title>Genome sequencing of bacteria with rrn-lacking chromosome and rrn-plasmid.</title>
        <authorList>
            <person name="Anda M."/>
            <person name="Iwasaki W."/>
        </authorList>
    </citation>
    <scope>NUCLEOTIDE SEQUENCE [LARGE SCALE GENOMIC DNA]</scope>
    <source>
        <strain evidence="7 8">NBRC 101262</strain>
        <plasmid evidence="7 8">pPP3</plasmid>
    </source>
</reference>
<keyword evidence="8" id="KW-1185">Reference proteome</keyword>
<dbReference type="Proteomes" id="UP001354989">
    <property type="component" value="Plasmid pPP3"/>
</dbReference>
<evidence type="ECO:0000256" key="3">
    <source>
        <dbReference type="ARBA" id="ARBA00022692"/>
    </source>
</evidence>
<feature type="transmembrane region" description="Helical" evidence="6">
    <location>
        <begin position="184"/>
        <end position="208"/>
    </location>
</feature>
<dbReference type="PANTHER" id="PTHR42893:SF46">
    <property type="entry name" value="PROTEIN DETOXIFICATION 44, CHLOROPLASTIC"/>
    <property type="match status" value="1"/>
</dbReference>
<protein>
    <submittedName>
        <fullName evidence="7">MATE family efflux transporter</fullName>
    </submittedName>
</protein>
<comment type="similarity">
    <text evidence="2">Belongs to the multi antimicrobial extrusion (MATE) (TC 2.A.66.1) family.</text>
</comment>
<sequence length="441" mass="49596">MVNVNNKILRLAVPNIISNISVPILGMVDMALLGHLKSPLFLGAMALASVIFNFLYWSFGFLRMGTTGMVAQAFGEQDENLLTNLFFRATIIGLSIGLVCIVFQSGISHLGFWLVEGSESLKAEAVRYFSVRIWAAPATIGLYALMGWSIGIQNARLPMFITLLINCLNVALSYLLIYKYQLNVVGAAAGTLVAQYVGFLSMLFYILYKYKWLRIHFNLRAIFNSADLLRFFTVNRDIFIRTICLLLVFNYFTSASAGLGADILAMNTLLMQFLMFFSYLIDGFAYAAEALVGELIGAKAYTELRRLIQRLFLWGGSISIAFCVVYGFFGQNILHLLTDQQTILDEASAFLPWLAILPVVAFASYLWDGIYIGATASKWMRNTSFLAAFVVFFPIYFSVRPWFPVHGLWFAMIFYMGARGLLQWLLLGRAIPILKRNIEDI</sequence>
<geneLocation type="plasmid" evidence="7 8">
    <name>pPP3</name>
</geneLocation>
<dbReference type="EMBL" id="AP025295">
    <property type="protein sequence ID" value="BDD01659.1"/>
    <property type="molecule type" value="Genomic_DNA"/>
</dbReference>
<feature type="transmembrane region" description="Helical" evidence="6">
    <location>
        <begin position="125"/>
        <end position="145"/>
    </location>
</feature>
<evidence type="ECO:0000256" key="2">
    <source>
        <dbReference type="ARBA" id="ARBA00010199"/>
    </source>
</evidence>
<evidence type="ECO:0000313" key="7">
    <source>
        <dbReference type="EMBL" id="BDD01659.1"/>
    </source>
</evidence>
<keyword evidence="4 6" id="KW-1133">Transmembrane helix</keyword>
<dbReference type="PANTHER" id="PTHR42893">
    <property type="entry name" value="PROTEIN DETOXIFICATION 44, CHLOROPLASTIC-RELATED"/>
    <property type="match status" value="1"/>
</dbReference>
<feature type="transmembrane region" description="Helical" evidence="6">
    <location>
        <begin position="349"/>
        <end position="367"/>
    </location>
</feature>
<keyword evidence="5 6" id="KW-0472">Membrane</keyword>
<evidence type="ECO:0000256" key="4">
    <source>
        <dbReference type="ARBA" id="ARBA00022989"/>
    </source>
</evidence>
<proteinExistence type="inferred from homology"/>
<evidence type="ECO:0000256" key="1">
    <source>
        <dbReference type="ARBA" id="ARBA00004141"/>
    </source>
</evidence>
<feature type="transmembrane region" description="Helical" evidence="6">
    <location>
        <begin position="269"/>
        <end position="291"/>
    </location>
</feature>
<gene>
    <name evidence="7" type="ORF">PEPS_39390</name>
</gene>